<keyword evidence="4 7" id="KW-1133">Transmembrane helix</keyword>
<dbReference type="GO" id="GO:0004129">
    <property type="term" value="F:cytochrome-c oxidase activity"/>
    <property type="evidence" value="ECO:0007669"/>
    <property type="project" value="InterPro"/>
</dbReference>
<evidence type="ECO:0000259" key="8">
    <source>
        <dbReference type="PROSITE" id="PS50253"/>
    </source>
</evidence>
<evidence type="ECO:0000256" key="3">
    <source>
        <dbReference type="ARBA" id="ARBA00022692"/>
    </source>
</evidence>
<dbReference type="GO" id="GO:0019646">
    <property type="term" value="P:aerobic electron transport chain"/>
    <property type="evidence" value="ECO:0007669"/>
    <property type="project" value="InterPro"/>
</dbReference>
<keyword evidence="3 6" id="KW-0812">Transmembrane</keyword>
<dbReference type="InterPro" id="IPR000298">
    <property type="entry name" value="Cyt_c_oxidase-like_su3"/>
</dbReference>
<dbReference type="InterPro" id="IPR035973">
    <property type="entry name" value="Cyt_c_oxidase_su3-like_sf"/>
</dbReference>
<keyword evidence="10" id="KW-1185">Reference proteome</keyword>
<dbReference type="OrthoDB" id="679789at2"/>
<dbReference type="Gene3D" id="1.20.120.80">
    <property type="entry name" value="Cytochrome c oxidase, subunit III, four-helix bundle"/>
    <property type="match status" value="1"/>
</dbReference>
<name>A0A239HBA6_EKHLU</name>
<dbReference type="PANTHER" id="PTHR11403">
    <property type="entry name" value="CYTOCHROME C OXIDASE SUBUNIT III"/>
    <property type="match status" value="1"/>
</dbReference>
<evidence type="ECO:0000313" key="10">
    <source>
        <dbReference type="Proteomes" id="UP000198393"/>
    </source>
</evidence>
<feature type="transmembrane region" description="Helical" evidence="7">
    <location>
        <begin position="128"/>
        <end position="151"/>
    </location>
</feature>
<dbReference type="InterPro" id="IPR024791">
    <property type="entry name" value="Cyt_c/ubiquinol_Oxase_su3"/>
</dbReference>
<dbReference type="InterPro" id="IPR013833">
    <property type="entry name" value="Cyt_c_oxidase_su3_a-hlx"/>
</dbReference>
<evidence type="ECO:0000313" key="9">
    <source>
        <dbReference type="EMBL" id="SNS78716.1"/>
    </source>
</evidence>
<feature type="transmembrane region" description="Helical" evidence="7">
    <location>
        <begin position="172"/>
        <end position="189"/>
    </location>
</feature>
<dbReference type="PANTHER" id="PTHR11403:SF10">
    <property type="entry name" value="CYTOCHROME C OXIDASE"/>
    <property type="match status" value="1"/>
</dbReference>
<keyword evidence="5 7" id="KW-0472">Membrane</keyword>
<dbReference type="SUPFAM" id="SSF81452">
    <property type="entry name" value="Cytochrome c oxidase subunit III-like"/>
    <property type="match status" value="1"/>
</dbReference>
<evidence type="ECO:0000256" key="1">
    <source>
        <dbReference type="ARBA" id="ARBA00004141"/>
    </source>
</evidence>
<evidence type="ECO:0000256" key="5">
    <source>
        <dbReference type="ARBA" id="ARBA00023136"/>
    </source>
</evidence>
<dbReference type="Proteomes" id="UP000198393">
    <property type="component" value="Unassembled WGS sequence"/>
</dbReference>
<dbReference type="RefSeq" id="WP_089355985.1">
    <property type="nucleotide sequence ID" value="NZ_FZPD01000002.1"/>
</dbReference>
<gene>
    <name evidence="9" type="ORF">SAMN05421640_1237</name>
</gene>
<comment type="subcellular location">
    <subcellularLocation>
        <location evidence="6">Cell membrane</location>
        <topology evidence="6">Multi-pass membrane protein</topology>
    </subcellularLocation>
    <subcellularLocation>
        <location evidence="1">Membrane</location>
        <topology evidence="1">Multi-pass membrane protein</topology>
    </subcellularLocation>
</comment>
<sequence length="191" mass="21818">MTGEMEVKNNQVRSMHPQKFAMWLFLVSVVMIFISLSSAYIVKKSVGNWVYIDFPSLFQYTTVVIVLSSISMHFAYISAKRNNIKNIRIGLGITAMLAIAFIVGQFNAWGQLVENGHHFVGNPAGSFVYIFTGLHVVHLAGAIIFLFIVLVKAFKYKVHSKSMVRMEMCTTFWHFLGGLWLYLYLFLIFNN</sequence>
<evidence type="ECO:0000256" key="2">
    <source>
        <dbReference type="ARBA" id="ARBA00010581"/>
    </source>
</evidence>
<comment type="similarity">
    <text evidence="2 6">Belongs to the cytochrome c oxidase subunit 3 family.</text>
</comment>
<dbReference type="EMBL" id="FZPD01000002">
    <property type="protein sequence ID" value="SNS78716.1"/>
    <property type="molecule type" value="Genomic_DNA"/>
</dbReference>
<reference evidence="9 10" key="1">
    <citation type="submission" date="2017-06" db="EMBL/GenBank/DDBJ databases">
        <authorList>
            <person name="Kim H.J."/>
            <person name="Triplett B.A."/>
        </authorList>
    </citation>
    <scope>NUCLEOTIDE SEQUENCE [LARGE SCALE GENOMIC DNA]</scope>
    <source>
        <strain evidence="9 10">DSM 19307</strain>
    </source>
</reference>
<proteinExistence type="inferred from homology"/>
<evidence type="ECO:0000256" key="4">
    <source>
        <dbReference type="ARBA" id="ARBA00022989"/>
    </source>
</evidence>
<dbReference type="GO" id="GO:0005886">
    <property type="term" value="C:plasma membrane"/>
    <property type="evidence" value="ECO:0007669"/>
    <property type="project" value="UniProtKB-SubCell"/>
</dbReference>
<feature type="transmembrane region" description="Helical" evidence="7">
    <location>
        <begin position="89"/>
        <end position="108"/>
    </location>
</feature>
<protein>
    <submittedName>
        <fullName evidence="9">Cytochrome c oxidase subunit 3</fullName>
    </submittedName>
</protein>
<feature type="transmembrane region" description="Helical" evidence="7">
    <location>
        <begin position="57"/>
        <end position="77"/>
    </location>
</feature>
<accession>A0A239HBA6</accession>
<dbReference type="AlphaFoldDB" id="A0A239HBA6"/>
<dbReference type="Pfam" id="PF00510">
    <property type="entry name" value="COX3"/>
    <property type="match status" value="1"/>
</dbReference>
<feature type="transmembrane region" description="Helical" evidence="7">
    <location>
        <begin position="20"/>
        <end position="42"/>
    </location>
</feature>
<evidence type="ECO:0000256" key="6">
    <source>
        <dbReference type="RuleBase" id="RU003376"/>
    </source>
</evidence>
<feature type="domain" description="Heme-copper oxidase subunit III family profile" evidence="8">
    <location>
        <begin position="1"/>
        <end position="191"/>
    </location>
</feature>
<dbReference type="PROSITE" id="PS50253">
    <property type="entry name" value="COX3"/>
    <property type="match status" value="1"/>
</dbReference>
<evidence type="ECO:0000256" key="7">
    <source>
        <dbReference type="SAM" id="Phobius"/>
    </source>
</evidence>
<organism evidence="9 10">
    <name type="scientific">Ekhidna lutea</name>
    <dbReference type="NCBI Taxonomy" id="447679"/>
    <lineage>
        <taxon>Bacteria</taxon>
        <taxon>Pseudomonadati</taxon>
        <taxon>Bacteroidota</taxon>
        <taxon>Cytophagia</taxon>
        <taxon>Cytophagales</taxon>
        <taxon>Reichenbachiellaceae</taxon>
        <taxon>Ekhidna</taxon>
    </lineage>
</organism>